<dbReference type="PANTHER" id="PTHR38776:SF1">
    <property type="entry name" value="MLTA-INTERACTING PROTEIN-RELATED"/>
    <property type="match status" value="1"/>
</dbReference>
<reference evidence="7 8" key="1">
    <citation type="submission" date="2017-01" db="EMBL/GenBank/DDBJ databases">
        <title>The complete genome sequence of a sulfur-oxidizing marine bacterium Thioclava sp. 25B10_4T.</title>
        <authorList>
            <person name="Liu Y."/>
            <person name="Lai Q."/>
            <person name="Shao Z."/>
        </authorList>
    </citation>
    <scope>NUCLEOTIDE SEQUENCE [LARGE SCALE GENOMIC DNA]</scope>
    <source>
        <strain evidence="7 8">25B10_4</strain>
    </source>
</reference>
<evidence type="ECO:0000256" key="6">
    <source>
        <dbReference type="SAM" id="SignalP"/>
    </source>
</evidence>
<dbReference type="RefSeq" id="WP_075776657.1">
    <property type="nucleotide sequence ID" value="NZ_CP019437.1"/>
</dbReference>
<evidence type="ECO:0000313" key="8">
    <source>
        <dbReference type="Proteomes" id="UP000185622"/>
    </source>
</evidence>
<keyword evidence="4" id="KW-0472">Membrane</keyword>
<proteinExistence type="inferred from homology"/>
<comment type="subcellular location">
    <subcellularLocation>
        <location evidence="1">Cell outer membrane</location>
    </subcellularLocation>
</comment>
<keyword evidence="3 6" id="KW-0732">Signal</keyword>
<feature type="signal peptide" evidence="6">
    <location>
        <begin position="1"/>
        <end position="27"/>
    </location>
</feature>
<organism evidence="7 8">
    <name type="scientific">Thioclava nitratireducens</name>
    <dbReference type="NCBI Taxonomy" id="1915078"/>
    <lineage>
        <taxon>Bacteria</taxon>
        <taxon>Pseudomonadati</taxon>
        <taxon>Pseudomonadota</taxon>
        <taxon>Alphaproteobacteria</taxon>
        <taxon>Rhodobacterales</taxon>
        <taxon>Paracoccaceae</taxon>
        <taxon>Thioclava</taxon>
    </lineage>
</organism>
<dbReference type="EMBL" id="CP019437">
    <property type="protein sequence ID" value="AQS46780.1"/>
    <property type="molecule type" value="Genomic_DNA"/>
</dbReference>
<dbReference type="PANTHER" id="PTHR38776">
    <property type="entry name" value="MLTA-INTERACTING PROTEIN-RELATED"/>
    <property type="match status" value="1"/>
</dbReference>
<dbReference type="Pfam" id="PF06629">
    <property type="entry name" value="MipA"/>
    <property type="match status" value="1"/>
</dbReference>
<evidence type="ECO:0000256" key="3">
    <source>
        <dbReference type="ARBA" id="ARBA00022729"/>
    </source>
</evidence>
<dbReference type="SUPFAM" id="SSF56935">
    <property type="entry name" value="Porins"/>
    <property type="match status" value="1"/>
</dbReference>
<keyword evidence="5" id="KW-0998">Cell outer membrane</keyword>
<protein>
    <submittedName>
        <fullName evidence="7">Uncharacterized protein</fullName>
    </submittedName>
</protein>
<accession>A0ABM6IDH3</accession>
<sequence length="259" mass="27479">MAKVIRQLSASAAIAVAAVCTAASAQAESGVTFTIGAGARYAPSYFGADHYDTKPTAKVKLNSFTLQGMRFGSDDPNYEKLGPNVHGSFRLVGGRNSSDYSEIAGLDDVDTSLELGLGLGYQAPQWGAFADMRYGVVGHNAVVAEIGADWKPIKTDNFKLSIGPRIFYGSGLYNRTYFGISPSESTASGLAAYSPDGGLVSTGLELSATYQLGNNWAVEGKLNYDRLQGDAANSPIVQQGSREQSSVSLMLTRRVTFPF</sequence>
<dbReference type="InterPro" id="IPR010583">
    <property type="entry name" value="MipA"/>
</dbReference>
<evidence type="ECO:0000256" key="5">
    <source>
        <dbReference type="ARBA" id="ARBA00023237"/>
    </source>
</evidence>
<evidence type="ECO:0000256" key="4">
    <source>
        <dbReference type="ARBA" id="ARBA00023136"/>
    </source>
</evidence>
<evidence type="ECO:0000313" key="7">
    <source>
        <dbReference type="EMBL" id="AQS46780.1"/>
    </source>
</evidence>
<feature type="chain" id="PRO_5046569142" evidence="6">
    <location>
        <begin position="28"/>
        <end position="259"/>
    </location>
</feature>
<dbReference type="Proteomes" id="UP000185622">
    <property type="component" value="Chromosome"/>
</dbReference>
<gene>
    <name evidence="7" type="ORF">BMG03_02370</name>
</gene>
<evidence type="ECO:0000256" key="2">
    <source>
        <dbReference type="ARBA" id="ARBA00005722"/>
    </source>
</evidence>
<comment type="similarity">
    <text evidence="2">Belongs to the MipA/OmpV family.</text>
</comment>
<name>A0ABM6IDH3_9RHOB</name>
<keyword evidence="8" id="KW-1185">Reference proteome</keyword>
<evidence type="ECO:0000256" key="1">
    <source>
        <dbReference type="ARBA" id="ARBA00004442"/>
    </source>
</evidence>